<evidence type="ECO:0000256" key="3">
    <source>
        <dbReference type="ARBA" id="ARBA00022475"/>
    </source>
</evidence>
<evidence type="ECO:0000313" key="9">
    <source>
        <dbReference type="EMBL" id="GGJ38835.1"/>
    </source>
</evidence>
<dbReference type="InterPro" id="IPR036259">
    <property type="entry name" value="MFS_trans_sf"/>
</dbReference>
<evidence type="ECO:0000256" key="6">
    <source>
        <dbReference type="ARBA" id="ARBA00023136"/>
    </source>
</evidence>
<dbReference type="InterPro" id="IPR020846">
    <property type="entry name" value="MFS_dom"/>
</dbReference>
<evidence type="ECO:0000256" key="5">
    <source>
        <dbReference type="ARBA" id="ARBA00022989"/>
    </source>
</evidence>
<evidence type="ECO:0000256" key="4">
    <source>
        <dbReference type="ARBA" id="ARBA00022692"/>
    </source>
</evidence>
<dbReference type="PANTHER" id="PTHR23501:SF197">
    <property type="entry name" value="COMD"/>
    <property type="match status" value="1"/>
</dbReference>
<accession>A0ABQ2D0F0</accession>
<keyword evidence="3" id="KW-1003">Cell membrane</keyword>
<feature type="transmembrane region" description="Helical" evidence="7">
    <location>
        <begin position="112"/>
        <end position="131"/>
    </location>
</feature>
<keyword evidence="10" id="KW-1185">Reference proteome</keyword>
<dbReference type="SUPFAM" id="SSF103473">
    <property type="entry name" value="MFS general substrate transporter"/>
    <property type="match status" value="1"/>
</dbReference>
<dbReference type="InterPro" id="IPR004638">
    <property type="entry name" value="EmrB-like"/>
</dbReference>
<dbReference type="RefSeq" id="WP_229684781.1">
    <property type="nucleotide sequence ID" value="NZ_BMOD01000009.1"/>
</dbReference>
<feature type="transmembrane region" description="Helical" evidence="7">
    <location>
        <begin position="143"/>
        <end position="162"/>
    </location>
</feature>
<dbReference type="PRINTS" id="PR01036">
    <property type="entry name" value="TCRTETB"/>
</dbReference>
<dbReference type="NCBIfam" id="TIGR00711">
    <property type="entry name" value="efflux_EmrB"/>
    <property type="match status" value="1"/>
</dbReference>
<protein>
    <submittedName>
        <fullName evidence="9">MFS transporter</fullName>
    </submittedName>
</protein>
<dbReference type="Pfam" id="PF07690">
    <property type="entry name" value="MFS_1"/>
    <property type="match status" value="1"/>
</dbReference>
<feature type="transmembrane region" description="Helical" evidence="7">
    <location>
        <begin position="51"/>
        <end position="70"/>
    </location>
</feature>
<evidence type="ECO:0000256" key="7">
    <source>
        <dbReference type="SAM" id="Phobius"/>
    </source>
</evidence>
<dbReference type="Proteomes" id="UP000632222">
    <property type="component" value="Unassembled WGS sequence"/>
</dbReference>
<keyword evidence="2" id="KW-0813">Transport</keyword>
<feature type="domain" description="Major facilitator superfamily (MFS) profile" evidence="8">
    <location>
        <begin position="17"/>
        <end position="516"/>
    </location>
</feature>
<feature type="transmembrane region" description="Helical" evidence="7">
    <location>
        <begin position="492"/>
        <end position="511"/>
    </location>
</feature>
<keyword evidence="4 7" id="KW-0812">Transmembrane</keyword>
<gene>
    <name evidence="9" type="ORF">GCM10008938_26140</name>
</gene>
<dbReference type="CDD" id="cd17502">
    <property type="entry name" value="MFS_Azr1_MDR_like"/>
    <property type="match status" value="1"/>
</dbReference>
<feature type="transmembrane region" description="Helical" evidence="7">
    <location>
        <begin position="16"/>
        <end position="39"/>
    </location>
</feature>
<evidence type="ECO:0000256" key="2">
    <source>
        <dbReference type="ARBA" id="ARBA00022448"/>
    </source>
</evidence>
<dbReference type="InterPro" id="IPR011701">
    <property type="entry name" value="MFS"/>
</dbReference>
<feature type="transmembrane region" description="Helical" evidence="7">
    <location>
        <begin position="202"/>
        <end position="223"/>
    </location>
</feature>
<feature type="transmembrane region" description="Helical" evidence="7">
    <location>
        <begin position="168"/>
        <end position="190"/>
    </location>
</feature>
<keyword evidence="6 7" id="KW-0472">Membrane</keyword>
<comment type="caution">
    <text evidence="9">The sequence shown here is derived from an EMBL/GenBank/DDBJ whole genome shotgun (WGS) entry which is preliminary data.</text>
</comment>
<feature type="transmembrane region" description="Helical" evidence="7">
    <location>
        <begin position="272"/>
        <end position="295"/>
    </location>
</feature>
<reference evidence="10" key="1">
    <citation type="journal article" date="2019" name="Int. J. Syst. Evol. Microbiol.">
        <title>The Global Catalogue of Microorganisms (GCM) 10K type strain sequencing project: providing services to taxonomists for standard genome sequencing and annotation.</title>
        <authorList>
            <consortium name="The Broad Institute Genomics Platform"/>
            <consortium name="The Broad Institute Genome Sequencing Center for Infectious Disease"/>
            <person name="Wu L."/>
            <person name="Ma J."/>
        </authorList>
    </citation>
    <scope>NUCLEOTIDE SEQUENCE [LARGE SCALE GENOMIC DNA]</scope>
    <source>
        <strain evidence="10">JCM 14370</strain>
    </source>
</reference>
<feature type="transmembrane region" description="Helical" evidence="7">
    <location>
        <begin position="362"/>
        <end position="384"/>
    </location>
</feature>
<proteinExistence type="predicted"/>
<feature type="transmembrane region" description="Helical" evidence="7">
    <location>
        <begin position="337"/>
        <end position="356"/>
    </location>
</feature>
<dbReference type="PROSITE" id="PS50850">
    <property type="entry name" value="MFS"/>
    <property type="match status" value="1"/>
</dbReference>
<dbReference type="Gene3D" id="1.20.1720.10">
    <property type="entry name" value="Multidrug resistance protein D"/>
    <property type="match status" value="1"/>
</dbReference>
<feature type="transmembrane region" description="Helical" evidence="7">
    <location>
        <begin position="82"/>
        <end position="100"/>
    </location>
</feature>
<evidence type="ECO:0000313" key="10">
    <source>
        <dbReference type="Proteomes" id="UP000632222"/>
    </source>
</evidence>
<name>A0ABQ2D0F0_9DEIO</name>
<feature type="transmembrane region" description="Helical" evidence="7">
    <location>
        <begin position="307"/>
        <end position="328"/>
    </location>
</feature>
<organism evidence="9 10">
    <name type="scientific">Deinococcus roseus</name>
    <dbReference type="NCBI Taxonomy" id="392414"/>
    <lineage>
        <taxon>Bacteria</taxon>
        <taxon>Thermotogati</taxon>
        <taxon>Deinococcota</taxon>
        <taxon>Deinococci</taxon>
        <taxon>Deinococcales</taxon>
        <taxon>Deinococcaceae</taxon>
        <taxon>Deinococcus</taxon>
    </lineage>
</organism>
<feature type="transmembrane region" description="Helical" evidence="7">
    <location>
        <begin position="404"/>
        <end position="423"/>
    </location>
</feature>
<dbReference type="Gene3D" id="1.20.1250.20">
    <property type="entry name" value="MFS general substrate transporter like domains"/>
    <property type="match status" value="1"/>
</dbReference>
<evidence type="ECO:0000259" key="8">
    <source>
        <dbReference type="PROSITE" id="PS50850"/>
    </source>
</evidence>
<keyword evidence="5 7" id="KW-1133">Transmembrane helix</keyword>
<dbReference type="PANTHER" id="PTHR23501">
    <property type="entry name" value="MAJOR FACILITATOR SUPERFAMILY"/>
    <property type="match status" value="1"/>
</dbReference>
<dbReference type="EMBL" id="BMOD01000009">
    <property type="protein sequence ID" value="GGJ38835.1"/>
    <property type="molecule type" value="Genomic_DNA"/>
</dbReference>
<feature type="transmembrane region" description="Helical" evidence="7">
    <location>
        <begin position="229"/>
        <end position="251"/>
    </location>
</feature>
<comment type="subcellular location">
    <subcellularLocation>
        <location evidence="1">Cell membrane</location>
        <topology evidence="1">Multi-pass membrane protein</topology>
    </subcellularLocation>
</comment>
<evidence type="ECO:0000256" key="1">
    <source>
        <dbReference type="ARBA" id="ARBA00004651"/>
    </source>
</evidence>
<sequence>MTQMTQPEMTQQEKMLAFSGVMLVLFLSSLNMTVVGTALPRIIAELGGLNLYTWAFTGYTLASTVSTPIYGKLSDIYGRKGILLFGIVLFALSSTLGGFSQNMGELILFRTLQGLGGGALMSMAFASIADIFTPLERGKYQGLNGAVFGISSVVGPLVGGFLTDHLSWRWVFFVNLPFALLAFGFIWRFLKSSAPRQKAQVDYLGAALLILFTVPLLLALTWGGNTYAWGSWQTLSLFAFSVVMLLVFIWWQGRAPSPILQLSLFKNKTFTISNIAGFMGLAGMYSAILYLPLFMQGVKGVSAANSGLVLSPMMLGLVITSTLAGFAVSRTGRYKPFILGGLGIMALALLYGTTLSPHTTTLTVTLLMVVLGLGIGPTNSLFTIAVQSTTPRENLGMATSANQFFRSMGSTIGAALFGAIQSADLHKVMDQLPEQASKLPEKLASAVMNPNLLSNPEALAKVEPLVVSVVGQQGFDAILHTMRSALSQAVDHVFLLAALFAGIGFIVSAGLPDLRLTREVKAPTKVAGSGND</sequence>